<evidence type="ECO:0000256" key="2">
    <source>
        <dbReference type="ARBA" id="ARBA00022679"/>
    </source>
</evidence>
<reference evidence="3 4" key="1">
    <citation type="submission" date="2019-03" db="EMBL/GenBank/DDBJ databases">
        <title>Genomic Encyclopedia of Type Strains, Phase IV (KMG-IV): sequencing the most valuable type-strain genomes for metagenomic binning, comparative biology and taxonomic classification.</title>
        <authorList>
            <person name="Goeker M."/>
        </authorList>
    </citation>
    <scope>NUCLEOTIDE SEQUENCE [LARGE SCALE GENOMIC DNA]</scope>
    <source>
        <strain evidence="3 4">DSM 25903</strain>
    </source>
</reference>
<dbReference type="Proteomes" id="UP000295122">
    <property type="component" value="Unassembled WGS sequence"/>
</dbReference>
<proteinExistence type="predicted"/>
<gene>
    <name evidence="3" type="ORF">EV668_3798</name>
</gene>
<evidence type="ECO:0000256" key="1">
    <source>
        <dbReference type="ARBA" id="ARBA00022603"/>
    </source>
</evidence>
<dbReference type="GO" id="GO:0032259">
    <property type="term" value="P:methylation"/>
    <property type="evidence" value="ECO:0007669"/>
    <property type="project" value="UniProtKB-KW"/>
</dbReference>
<sequence>MSALLREIEAIIAAEGPIGVDRYMALALGHPEHGYYVTRDPLGGAGDFTTAPEISQMFGELLGLWACAVWMQMGRPSRFVLAELGPGRGTLMADALRAARAVPGFLDAAFLHFVETSPVLRSRQRDAVAGSGLAPSWHDGLSDLPEGAAIVLANEFLDALPIRQIVRGATGWHERLVGLAPGGGLSFGLAPDAEPGLAPLRGEPGDIAEICPAADAIVAALAKRLRDSGGAALLIDYGPAGDGFGDTLQAVRDHRFADPLSSPGEQDLTAHVRFGRLARIAVAAGAAVHGPLGQGPFLEALGIRERAEALARGRDGAMRQTIAAALARLTGRTAQEMGELFQAMAIADPRLGPLPGLPPRDGALPSG</sequence>
<organism evidence="3 4">
    <name type="scientific">Enterovirga rhinocerotis</name>
    <dbReference type="NCBI Taxonomy" id="1339210"/>
    <lineage>
        <taxon>Bacteria</taxon>
        <taxon>Pseudomonadati</taxon>
        <taxon>Pseudomonadota</taxon>
        <taxon>Alphaproteobacteria</taxon>
        <taxon>Hyphomicrobiales</taxon>
        <taxon>Methylobacteriaceae</taxon>
        <taxon>Enterovirga</taxon>
    </lineage>
</organism>
<dbReference type="Gene3D" id="3.40.50.12710">
    <property type="match status" value="1"/>
</dbReference>
<dbReference type="RefSeq" id="WP_245513306.1">
    <property type="nucleotide sequence ID" value="NZ_SNZR01000014.1"/>
</dbReference>
<keyword evidence="2 3" id="KW-0808">Transferase</keyword>
<dbReference type="SUPFAM" id="SSF53335">
    <property type="entry name" value="S-adenosyl-L-methionine-dependent methyltransferases"/>
    <property type="match status" value="1"/>
</dbReference>
<dbReference type="PANTHER" id="PTHR12049:SF7">
    <property type="entry name" value="PROTEIN ARGININE METHYLTRANSFERASE NDUFAF7, MITOCHONDRIAL"/>
    <property type="match status" value="1"/>
</dbReference>
<dbReference type="PANTHER" id="PTHR12049">
    <property type="entry name" value="PROTEIN ARGININE METHYLTRANSFERASE NDUFAF7, MITOCHONDRIAL"/>
    <property type="match status" value="1"/>
</dbReference>
<dbReference type="Pfam" id="PF02636">
    <property type="entry name" value="Methyltransf_28"/>
    <property type="match status" value="1"/>
</dbReference>
<name>A0A4R7BU64_9HYPH</name>
<accession>A0A4R7BU64</accession>
<dbReference type="EMBL" id="SNZR01000014">
    <property type="protein sequence ID" value="TDR89308.1"/>
    <property type="molecule type" value="Genomic_DNA"/>
</dbReference>
<dbReference type="InterPro" id="IPR029063">
    <property type="entry name" value="SAM-dependent_MTases_sf"/>
</dbReference>
<dbReference type="GO" id="GO:0035243">
    <property type="term" value="F:protein-arginine omega-N symmetric methyltransferase activity"/>
    <property type="evidence" value="ECO:0007669"/>
    <property type="project" value="TreeGrafter"/>
</dbReference>
<evidence type="ECO:0000313" key="3">
    <source>
        <dbReference type="EMBL" id="TDR89308.1"/>
    </source>
</evidence>
<dbReference type="InterPro" id="IPR038375">
    <property type="entry name" value="NDUFAF7_sf"/>
</dbReference>
<keyword evidence="4" id="KW-1185">Reference proteome</keyword>
<protein>
    <submittedName>
        <fullName evidence="3">SAM-dependent MidA family methyltransferase</fullName>
    </submittedName>
</protein>
<keyword evidence="1 3" id="KW-0489">Methyltransferase</keyword>
<comment type="caution">
    <text evidence="3">The sequence shown here is derived from an EMBL/GenBank/DDBJ whole genome shotgun (WGS) entry which is preliminary data.</text>
</comment>
<dbReference type="InterPro" id="IPR003788">
    <property type="entry name" value="NDUFAF7"/>
</dbReference>
<evidence type="ECO:0000313" key="4">
    <source>
        <dbReference type="Proteomes" id="UP000295122"/>
    </source>
</evidence>
<dbReference type="AlphaFoldDB" id="A0A4R7BU64"/>